<sequence length="428" mass="47976">MPNTKKATSSSPEGLKKSEQSSSSSHPVQQCESKQPGCEGGSVRWMRMRDSRWKDEVNAADSAPLEPRLRNEDGQRRGHGPSMKKDSPRTPHPMGIDIGISGQRAWAQKECGGDRERRRHGTGVHDTTMRQRGNGKWVDVGSQEGRKKGAGRAIRGPSKLGRGNEHTLITKWSGGHRERLGRRRRRVDDKRTTQHPPKNSGEAAKAAGKMGVGRGYHRTLMACQMWGTRALFLPEDLRPAAKICPKNFNGIKKMAKKFQLLLATTQINLHQGVFGAHFLLRFLEAISKNRVNGGQAEANSAHPPDTAVLETIFGLRLSLTVMCIFKVKQRSIQIEHQRFTQTQYGCIRGGLLHIPDVDGARLHLLIQAIWNKRAWAGIRLYSRRAATHPRRRRCPVTFTDTGYLEQTGLGRTFVTSAKFRESRKIMPI</sequence>
<comment type="caution">
    <text evidence="2">The sequence shown here is derived from an EMBL/GenBank/DDBJ whole genome shotgun (WGS) entry which is preliminary data.</text>
</comment>
<feature type="compositionally biased region" description="Polar residues" evidence="1">
    <location>
        <begin position="1"/>
        <end position="12"/>
    </location>
</feature>
<dbReference type="Proteomes" id="UP001219525">
    <property type="component" value="Unassembled WGS sequence"/>
</dbReference>
<feature type="compositionally biased region" description="Basic and acidic residues" evidence="1">
    <location>
        <begin position="67"/>
        <end position="76"/>
    </location>
</feature>
<keyword evidence="3" id="KW-1185">Reference proteome</keyword>
<feature type="region of interest" description="Disordered" evidence="1">
    <location>
        <begin position="112"/>
        <end position="210"/>
    </location>
</feature>
<reference evidence="2" key="1">
    <citation type="submission" date="2023-03" db="EMBL/GenBank/DDBJ databases">
        <title>Massive genome expansion in bonnet fungi (Mycena s.s.) driven by repeated elements and novel gene families across ecological guilds.</title>
        <authorList>
            <consortium name="Lawrence Berkeley National Laboratory"/>
            <person name="Harder C.B."/>
            <person name="Miyauchi S."/>
            <person name="Viragh M."/>
            <person name="Kuo A."/>
            <person name="Thoen E."/>
            <person name="Andreopoulos B."/>
            <person name="Lu D."/>
            <person name="Skrede I."/>
            <person name="Drula E."/>
            <person name="Henrissat B."/>
            <person name="Morin E."/>
            <person name="Kohler A."/>
            <person name="Barry K."/>
            <person name="LaButti K."/>
            <person name="Morin E."/>
            <person name="Salamov A."/>
            <person name="Lipzen A."/>
            <person name="Mereny Z."/>
            <person name="Hegedus B."/>
            <person name="Baldrian P."/>
            <person name="Stursova M."/>
            <person name="Weitz H."/>
            <person name="Taylor A."/>
            <person name="Grigoriev I.V."/>
            <person name="Nagy L.G."/>
            <person name="Martin F."/>
            <person name="Kauserud H."/>
        </authorList>
    </citation>
    <scope>NUCLEOTIDE SEQUENCE</scope>
    <source>
        <strain evidence="2">9144</strain>
    </source>
</reference>
<dbReference type="EMBL" id="JARJCW010000006">
    <property type="protein sequence ID" value="KAJ7223593.1"/>
    <property type="molecule type" value="Genomic_DNA"/>
</dbReference>
<name>A0AAD6YMK8_9AGAR</name>
<evidence type="ECO:0000313" key="3">
    <source>
        <dbReference type="Proteomes" id="UP001219525"/>
    </source>
</evidence>
<accession>A0AAD6YMK8</accession>
<protein>
    <submittedName>
        <fullName evidence="2">Uncharacterized protein</fullName>
    </submittedName>
</protein>
<proteinExistence type="predicted"/>
<feature type="region of interest" description="Disordered" evidence="1">
    <location>
        <begin position="1"/>
        <end position="98"/>
    </location>
</feature>
<evidence type="ECO:0000256" key="1">
    <source>
        <dbReference type="SAM" id="MobiDB-lite"/>
    </source>
</evidence>
<feature type="compositionally biased region" description="Basic and acidic residues" evidence="1">
    <location>
        <begin position="47"/>
        <end position="57"/>
    </location>
</feature>
<evidence type="ECO:0000313" key="2">
    <source>
        <dbReference type="EMBL" id="KAJ7223593.1"/>
    </source>
</evidence>
<dbReference type="AlphaFoldDB" id="A0AAD6YMK8"/>
<organism evidence="2 3">
    <name type="scientific">Mycena pura</name>
    <dbReference type="NCBI Taxonomy" id="153505"/>
    <lineage>
        <taxon>Eukaryota</taxon>
        <taxon>Fungi</taxon>
        <taxon>Dikarya</taxon>
        <taxon>Basidiomycota</taxon>
        <taxon>Agaricomycotina</taxon>
        <taxon>Agaricomycetes</taxon>
        <taxon>Agaricomycetidae</taxon>
        <taxon>Agaricales</taxon>
        <taxon>Marasmiineae</taxon>
        <taxon>Mycenaceae</taxon>
        <taxon>Mycena</taxon>
    </lineage>
</organism>
<gene>
    <name evidence="2" type="ORF">GGX14DRAFT_387902</name>
</gene>